<accession>A0AAJ4X878</accession>
<evidence type="ECO:0000313" key="1">
    <source>
        <dbReference type="EMBL" id="SNV37825.1"/>
    </source>
</evidence>
<evidence type="ECO:0000313" key="2">
    <source>
        <dbReference type="Proteomes" id="UP000215355"/>
    </source>
</evidence>
<proteinExistence type="predicted"/>
<dbReference type="KEGG" id="smiz:4412673_00250"/>
<dbReference type="AlphaFoldDB" id="A0AAJ4X878"/>
<reference evidence="1 2" key="1">
    <citation type="submission" date="2017-06" db="EMBL/GenBank/DDBJ databases">
        <authorList>
            <consortium name="Pathogen Informatics"/>
        </authorList>
    </citation>
    <scope>NUCLEOTIDE SEQUENCE [LARGE SCALE GENOMIC DNA]</scope>
    <source>
        <strain evidence="1 2">NCTC12149</strain>
    </source>
</reference>
<sequence>MEQKLKIDFCTSYYRFKKRRRFFIEEQNEVFQFKYKYRIRSGNVLKKEIKMIDGGVYIISSKFIETVVKSKSSNQAFWSGRFTCIENNMPFLDIDSENDLLSFKNFLNQFKSCQKLQF</sequence>
<dbReference type="EMBL" id="LT906468">
    <property type="protein sequence ID" value="SNV37825.1"/>
    <property type="molecule type" value="Genomic_DNA"/>
</dbReference>
<organism evidence="1 2">
    <name type="scientific">Sphingobacterium mizutaii</name>
    <dbReference type="NCBI Taxonomy" id="1010"/>
    <lineage>
        <taxon>Bacteria</taxon>
        <taxon>Pseudomonadati</taxon>
        <taxon>Bacteroidota</taxon>
        <taxon>Sphingobacteriia</taxon>
        <taxon>Sphingobacteriales</taxon>
        <taxon>Sphingobacteriaceae</taxon>
        <taxon>Sphingobacterium</taxon>
    </lineage>
</organism>
<dbReference type="Proteomes" id="UP000215355">
    <property type="component" value="Chromosome 1"/>
</dbReference>
<protein>
    <submittedName>
        <fullName evidence="1">Uncharacterized protein</fullName>
    </submittedName>
</protein>
<gene>
    <name evidence="1" type="ORF">SAMEA4412673_00250</name>
</gene>
<name>A0AAJ4X878_9SPHI</name>
<dbReference type="RefSeq" id="WP_093100965.1">
    <property type="nucleotide sequence ID" value="NZ_FNGK01000009.1"/>
</dbReference>